<name>A0AA38T5K0_9ASTR</name>
<sequence>MAKSISKNATIIFVVFLISFLVVAESQKLSKNLPLRTLGMKKEKLSHFRFYFHDIVSGPTPTAIRIVEATRTNHTAATGFGDISMIDNPLTIGPERTSRLVGRAQGMYTSASLNEMGLLMAMNFVFVEGKHNGSTLSILGRNPVMSAVREMPIVGGSGLFRFSRGYVLASTHTFNISNGDAVVEFNAYLNSGPKKALETFFTFYINKITRTSISITTHKSFFSFTSPMAISISQKAIIFVVLISFLLAVESHEFSRKLSQRSLGLRKEKLSHFRFYFHDIVSGPSPTAIRIVEATRTNHTAATGFGDITMIDNPLTIGPERTSRLVGRAQGMYTSASLNPMGLLMVMNYVFVEGKYNGSTLSIMGRNPVMSPVREMPIVGGSGLFRFSRGYAQASTHSFNMSNGDAVVEFNVYVLHY</sequence>
<evidence type="ECO:0000256" key="2">
    <source>
        <dbReference type="ARBA" id="ARBA00011738"/>
    </source>
</evidence>
<evidence type="ECO:0000256" key="4">
    <source>
        <dbReference type="RuleBase" id="RU363099"/>
    </source>
</evidence>
<evidence type="ECO:0000256" key="1">
    <source>
        <dbReference type="ARBA" id="ARBA00010746"/>
    </source>
</evidence>
<dbReference type="AlphaFoldDB" id="A0AA38T5K0"/>
<reference evidence="5" key="1">
    <citation type="submission" date="2023-03" db="EMBL/GenBank/DDBJ databases">
        <title>Chromosome-scale reference genome and RAD-based genetic map of yellow starthistle (Centaurea solstitialis) reveal putative structural variation and QTLs associated with invader traits.</title>
        <authorList>
            <person name="Reatini B."/>
            <person name="Cang F.A."/>
            <person name="Jiang Q."/>
            <person name="Mckibben M.T.W."/>
            <person name="Barker M.S."/>
            <person name="Rieseberg L.H."/>
            <person name="Dlugosch K.M."/>
        </authorList>
    </citation>
    <scope>NUCLEOTIDE SEQUENCE</scope>
    <source>
        <strain evidence="5">CAN-66</strain>
        <tissue evidence="5">Leaf</tissue>
    </source>
</reference>
<dbReference type="Pfam" id="PF03018">
    <property type="entry name" value="Dirigent"/>
    <property type="match status" value="2"/>
</dbReference>
<dbReference type="Gene3D" id="2.40.480.10">
    <property type="entry name" value="Allene oxide cyclase-like"/>
    <property type="match status" value="2"/>
</dbReference>
<organism evidence="5 6">
    <name type="scientific">Centaurea solstitialis</name>
    <name type="common">yellow star-thistle</name>
    <dbReference type="NCBI Taxonomy" id="347529"/>
    <lineage>
        <taxon>Eukaryota</taxon>
        <taxon>Viridiplantae</taxon>
        <taxon>Streptophyta</taxon>
        <taxon>Embryophyta</taxon>
        <taxon>Tracheophyta</taxon>
        <taxon>Spermatophyta</taxon>
        <taxon>Magnoliopsida</taxon>
        <taxon>eudicotyledons</taxon>
        <taxon>Gunneridae</taxon>
        <taxon>Pentapetalae</taxon>
        <taxon>asterids</taxon>
        <taxon>campanulids</taxon>
        <taxon>Asterales</taxon>
        <taxon>Asteraceae</taxon>
        <taxon>Carduoideae</taxon>
        <taxon>Cardueae</taxon>
        <taxon>Centaureinae</taxon>
        <taxon>Centaurea</taxon>
    </lineage>
</organism>
<keyword evidence="4" id="KW-0732">Signal</keyword>
<evidence type="ECO:0000256" key="3">
    <source>
        <dbReference type="ARBA" id="ARBA00022525"/>
    </source>
</evidence>
<dbReference type="InterPro" id="IPR004265">
    <property type="entry name" value="Dirigent"/>
</dbReference>
<proteinExistence type="inferred from homology"/>
<feature type="signal peptide" evidence="4">
    <location>
        <begin position="1"/>
        <end position="26"/>
    </location>
</feature>
<evidence type="ECO:0000313" key="5">
    <source>
        <dbReference type="EMBL" id="KAJ9554774.1"/>
    </source>
</evidence>
<comment type="subunit">
    <text evidence="2 4">Homodimer.</text>
</comment>
<keyword evidence="6" id="KW-1185">Reference proteome</keyword>
<keyword evidence="4" id="KW-0052">Apoplast</keyword>
<feature type="chain" id="PRO_5041481206" description="Dirigent protein" evidence="4">
    <location>
        <begin position="27"/>
        <end position="417"/>
    </location>
</feature>
<protein>
    <recommendedName>
        <fullName evidence="4">Dirigent protein</fullName>
    </recommendedName>
</protein>
<dbReference type="Proteomes" id="UP001172457">
    <property type="component" value="Chromosome 3"/>
</dbReference>
<comment type="subcellular location">
    <subcellularLocation>
        <location evidence="4">Secreted</location>
        <location evidence="4">Extracellular space</location>
        <location evidence="4">Apoplast</location>
    </subcellularLocation>
</comment>
<dbReference type="GO" id="GO:0048046">
    <property type="term" value="C:apoplast"/>
    <property type="evidence" value="ECO:0007669"/>
    <property type="project" value="UniProtKB-SubCell"/>
</dbReference>
<evidence type="ECO:0000313" key="6">
    <source>
        <dbReference type="Proteomes" id="UP001172457"/>
    </source>
</evidence>
<dbReference type="EMBL" id="JARYMX010000003">
    <property type="protein sequence ID" value="KAJ9554774.1"/>
    <property type="molecule type" value="Genomic_DNA"/>
</dbReference>
<keyword evidence="3 4" id="KW-0964">Secreted</keyword>
<gene>
    <name evidence="5" type="ORF">OSB04_009388</name>
</gene>
<dbReference type="InterPro" id="IPR044859">
    <property type="entry name" value="Allene_oxi_cyc_Dirigent"/>
</dbReference>
<comment type="caution">
    <text evidence="5">The sequence shown here is derived from an EMBL/GenBank/DDBJ whole genome shotgun (WGS) entry which is preliminary data.</text>
</comment>
<dbReference type="PANTHER" id="PTHR21495">
    <property type="entry name" value="NUCLEOPORIN-RELATED"/>
    <property type="match status" value="1"/>
</dbReference>
<comment type="function">
    <text evidence="4">Dirigent proteins impart stereoselectivity on the phenoxy radical-coupling reaction, yielding optically active lignans from two molecules of coniferyl alcohol in the biosynthesis of lignans, flavonolignans, and alkaloids and thus plays a central role in plant secondary metabolism.</text>
</comment>
<comment type="similarity">
    <text evidence="1 4">Belongs to the plant dirigent protein family.</text>
</comment>
<dbReference type="GO" id="GO:0009699">
    <property type="term" value="P:phenylpropanoid biosynthetic process"/>
    <property type="evidence" value="ECO:0007669"/>
    <property type="project" value="UniProtKB-ARBA"/>
</dbReference>
<accession>A0AA38T5K0</accession>